<sequence>MLEPTKTPASILCVGNTWFPKSPGGAERYVYELIHQLTDQGDRVELCATDLPATDPSESLLLTNLASTQRSLPQRLWSCRNQFQHRRLIQPDAINLHFALYSFPLLNQLPPDVPITFNFHGPWALESRQEGAFFLSVKLKYWLEQSVFRKCDRFIVLSKAFGEILHQEYHIPWEQIHIIPGGVNTQQFQPNLTRQTAREQLGWHPDRPILFTPRRLVHRMGIDHLLSALLSVRQQVPDVWLAIAGKGPLREDLELMVHHLGLKNSVHFLGYLPDEQLPIAYQAADLTVVPSQSLEGFGLILLESLAAGTPALCTPVGGMPEVVTALSPDLVTEATHAEAIAAQIIALLTGKVSLPSREACRAYACEKFDWSTIAAQVRSVLLQP</sequence>
<reference evidence="3" key="1">
    <citation type="journal article" date="2020" name="mSystems">
        <title>Genome- and Community-Level Interaction Insights into Carbon Utilization and Element Cycling Functions of Hydrothermarchaeota in Hydrothermal Sediment.</title>
        <authorList>
            <person name="Zhou Z."/>
            <person name="Liu Y."/>
            <person name="Xu W."/>
            <person name="Pan J."/>
            <person name="Luo Z.H."/>
            <person name="Li M."/>
        </authorList>
    </citation>
    <scope>NUCLEOTIDE SEQUENCE [LARGE SCALE GENOMIC DNA]</scope>
    <source>
        <strain evidence="3">SpSt-418</strain>
    </source>
</reference>
<dbReference type="InterPro" id="IPR050194">
    <property type="entry name" value="Glycosyltransferase_grp1"/>
</dbReference>
<dbReference type="InterPro" id="IPR028098">
    <property type="entry name" value="Glyco_trans_4-like_N"/>
</dbReference>
<comment type="caution">
    <text evidence="3">The sequence shown here is derived from an EMBL/GenBank/DDBJ whole genome shotgun (WGS) entry which is preliminary data.</text>
</comment>
<dbReference type="PANTHER" id="PTHR45947">
    <property type="entry name" value="SULFOQUINOVOSYL TRANSFERASE SQD2"/>
    <property type="match status" value="1"/>
</dbReference>
<name>A0A7C3KE33_9CYAN</name>
<dbReference type="CDD" id="cd03801">
    <property type="entry name" value="GT4_PimA-like"/>
    <property type="match status" value="1"/>
</dbReference>
<dbReference type="SUPFAM" id="SSF53756">
    <property type="entry name" value="UDP-Glycosyltransferase/glycogen phosphorylase"/>
    <property type="match status" value="1"/>
</dbReference>
<dbReference type="EMBL" id="DSRU01000203">
    <property type="protein sequence ID" value="HFM98789.1"/>
    <property type="molecule type" value="Genomic_DNA"/>
</dbReference>
<evidence type="ECO:0000313" key="3">
    <source>
        <dbReference type="EMBL" id="HFM98789.1"/>
    </source>
</evidence>
<dbReference type="AlphaFoldDB" id="A0A7C3KE33"/>
<feature type="domain" description="Glycosyltransferase subfamily 4-like N-terminal" evidence="2">
    <location>
        <begin position="23"/>
        <end position="186"/>
    </location>
</feature>
<accession>A0A7C3KE33</accession>
<dbReference type="PANTHER" id="PTHR45947:SF3">
    <property type="entry name" value="SULFOQUINOVOSYL TRANSFERASE SQD2"/>
    <property type="match status" value="1"/>
</dbReference>
<evidence type="ECO:0000259" key="1">
    <source>
        <dbReference type="Pfam" id="PF00534"/>
    </source>
</evidence>
<dbReference type="Pfam" id="PF00534">
    <property type="entry name" value="Glycos_transf_1"/>
    <property type="match status" value="1"/>
</dbReference>
<dbReference type="InterPro" id="IPR001296">
    <property type="entry name" value="Glyco_trans_1"/>
</dbReference>
<dbReference type="Pfam" id="PF13439">
    <property type="entry name" value="Glyco_transf_4"/>
    <property type="match status" value="1"/>
</dbReference>
<protein>
    <submittedName>
        <fullName evidence="3">Glycosyltransferase family 1 protein</fullName>
    </submittedName>
</protein>
<proteinExistence type="predicted"/>
<organism evidence="3">
    <name type="scientific">Oscillatoriales cyanobacterium SpSt-418</name>
    <dbReference type="NCBI Taxonomy" id="2282169"/>
    <lineage>
        <taxon>Bacteria</taxon>
        <taxon>Bacillati</taxon>
        <taxon>Cyanobacteriota</taxon>
        <taxon>Cyanophyceae</taxon>
        <taxon>Oscillatoriophycideae</taxon>
        <taxon>Oscillatoriales</taxon>
    </lineage>
</organism>
<feature type="domain" description="Glycosyl transferase family 1" evidence="1">
    <location>
        <begin position="194"/>
        <end position="364"/>
    </location>
</feature>
<dbReference type="GO" id="GO:0016758">
    <property type="term" value="F:hexosyltransferase activity"/>
    <property type="evidence" value="ECO:0007669"/>
    <property type="project" value="TreeGrafter"/>
</dbReference>
<dbReference type="Gene3D" id="3.40.50.2000">
    <property type="entry name" value="Glycogen Phosphorylase B"/>
    <property type="match status" value="2"/>
</dbReference>
<evidence type="ECO:0000259" key="2">
    <source>
        <dbReference type="Pfam" id="PF13439"/>
    </source>
</evidence>
<keyword evidence="3" id="KW-0808">Transferase</keyword>
<gene>
    <name evidence="3" type="ORF">ENR64_13730</name>
</gene>